<evidence type="ECO:0000313" key="1">
    <source>
        <dbReference type="EMBL" id="KAK8217289.1"/>
    </source>
</evidence>
<dbReference type="Proteomes" id="UP001320706">
    <property type="component" value="Unassembled WGS sequence"/>
</dbReference>
<evidence type="ECO:0000313" key="2">
    <source>
        <dbReference type="Proteomes" id="UP001320706"/>
    </source>
</evidence>
<sequence length="119" mass="13336">MRHGSTSIYKGGDLLFLVADENSLRSLCPKPSCNHQKFDFQLSWNTYSGIPRSSQVSLQHQCQRNKRKYHSTCFRGIVLYNARLADRPSGNPRILVHHPNAAGETSSVVAAALFLGYML</sequence>
<dbReference type="EMBL" id="JAMKPW020000006">
    <property type="protein sequence ID" value="KAK8217289.1"/>
    <property type="molecule type" value="Genomic_DNA"/>
</dbReference>
<organism evidence="1 2">
    <name type="scientific">Zalaria obscura</name>
    <dbReference type="NCBI Taxonomy" id="2024903"/>
    <lineage>
        <taxon>Eukaryota</taxon>
        <taxon>Fungi</taxon>
        <taxon>Dikarya</taxon>
        <taxon>Ascomycota</taxon>
        <taxon>Pezizomycotina</taxon>
        <taxon>Dothideomycetes</taxon>
        <taxon>Dothideomycetidae</taxon>
        <taxon>Dothideales</taxon>
        <taxon>Zalariaceae</taxon>
        <taxon>Zalaria</taxon>
    </lineage>
</organism>
<reference evidence="1" key="1">
    <citation type="submission" date="2024-02" db="EMBL/GenBank/DDBJ databases">
        <title>Metagenome Assembled Genome of Zalaria obscura JY119.</title>
        <authorList>
            <person name="Vighnesh L."/>
            <person name="Jagadeeshwari U."/>
            <person name="Venkata Ramana C."/>
            <person name="Sasikala C."/>
        </authorList>
    </citation>
    <scope>NUCLEOTIDE SEQUENCE</scope>
    <source>
        <strain evidence="1">JY119</strain>
    </source>
</reference>
<gene>
    <name evidence="1" type="ORF">M8818_001542</name>
</gene>
<comment type="caution">
    <text evidence="1">The sequence shown here is derived from an EMBL/GenBank/DDBJ whole genome shotgun (WGS) entry which is preliminary data.</text>
</comment>
<accession>A0ACC3SL56</accession>
<keyword evidence="2" id="KW-1185">Reference proteome</keyword>
<protein>
    <submittedName>
        <fullName evidence="1">Uncharacterized protein</fullName>
    </submittedName>
</protein>
<name>A0ACC3SL56_9PEZI</name>
<proteinExistence type="predicted"/>